<accession>A0A9Q3DPK8</accession>
<reference evidence="1" key="1">
    <citation type="submission" date="2021-03" db="EMBL/GenBank/DDBJ databases">
        <title>Draft genome sequence of rust myrtle Austropuccinia psidii MF-1, a brazilian biotype.</title>
        <authorList>
            <person name="Quecine M.C."/>
            <person name="Pachon D.M.R."/>
            <person name="Bonatelli M.L."/>
            <person name="Correr F.H."/>
            <person name="Franceschini L.M."/>
            <person name="Leite T.F."/>
            <person name="Margarido G.R.A."/>
            <person name="Almeida C.A."/>
            <person name="Ferrarezi J.A."/>
            <person name="Labate C.A."/>
        </authorList>
    </citation>
    <scope>NUCLEOTIDE SEQUENCE</scope>
    <source>
        <strain evidence="1">MF-1</strain>
    </source>
</reference>
<dbReference type="InterPro" id="IPR043128">
    <property type="entry name" value="Rev_trsase/Diguanyl_cyclase"/>
</dbReference>
<dbReference type="AlphaFoldDB" id="A0A9Q3DPK8"/>
<dbReference type="PANTHER" id="PTHR37984:SF5">
    <property type="entry name" value="PROTEIN NYNRIN-LIKE"/>
    <property type="match status" value="1"/>
</dbReference>
<dbReference type="Gene3D" id="3.30.70.270">
    <property type="match status" value="1"/>
</dbReference>
<dbReference type="EMBL" id="AVOT02020160">
    <property type="protein sequence ID" value="MBW0508156.1"/>
    <property type="molecule type" value="Genomic_DNA"/>
</dbReference>
<gene>
    <name evidence="1" type="ORF">O181_047871</name>
</gene>
<dbReference type="PANTHER" id="PTHR37984">
    <property type="entry name" value="PROTEIN CBG26694"/>
    <property type="match status" value="1"/>
</dbReference>
<organism evidence="1 2">
    <name type="scientific">Austropuccinia psidii MF-1</name>
    <dbReference type="NCBI Taxonomy" id="1389203"/>
    <lineage>
        <taxon>Eukaryota</taxon>
        <taxon>Fungi</taxon>
        <taxon>Dikarya</taxon>
        <taxon>Basidiomycota</taxon>
        <taxon>Pucciniomycotina</taxon>
        <taxon>Pucciniomycetes</taxon>
        <taxon>Pucciniales</taxon>
        <taxon>Sphaerophragmiaceae</taxon>
        <taxon>Austropuccinia</taxon>
    </lineage>
</organism>
<dbReference type="InterPro" id="IPR043502">
    <property type="entry name" value="DNA/RNA_pol_sf"/>
</dbReference>
<evidence type="ECO:0000313" key="2">
    <source>
        <dbReference type="Proteomes" id="UP000765509"/>
    </source>
</evidence>
<evidence type="ECO:0000313" key="1">
    <source>
        <dbReference type="EMBL" id="MBW0508156.1"/>
    </source>
</evidence>
<dbReference type="InterPro" id="IPR050951">
    <property type="entry name" value="Retrovirus_Pol_polyprotein"/>
</dbReference>
<evidence type="ECO:0008006" key="3">
    <source>
        <dbReference type="Google" id="ProtNLM"/>
    </source>
</evidence>
<dbReference type="Gene3D" id="3.10.10.10">
    <property type="entry name" value="HIV Type 1 Reverse Transcriptase, subunit A, domain 1"/>
    <property type="match status" value="1"/>
</dbReference>
<comment type="caution">
    <text evidence="1">The sequence shown here is derived from an EMBL/GenBank/DDBJ whole genome shotgun (WGS) entry which is preliminary data.</text>
</comment>
<keyword evidence="2" id="KW-1185">Reference proteome</keyword>
<dbReference type="Proteomes" id="UP000765509">
    <property type="component" value="Unassembled WGS sequence"/>
</dbReference>
<name>A0A9Q3DPK8_9BASI</name>
<proteinExistence type="predicted"/>
<sequence>MEDLITRTRVGETYTRTPMESKIIPKTSREDRRPEIPVLKCHKCGITSHLANNLTKKTTKNEFQVIKGVQCTEGKEESDHDSAISDDTPARDYPIENIIQDAKMRKCYLQIILPQWKEHLLKIEGLQSSSASNNMYPLGILDTNLIFPHPTGIIRIKTEIVVMENFTSQHIILGNDFLNLYGIDTNNHEDINIIFPILPNKYTHQEEHLSNQLSEEQMSTTLSFKMRQELIYVLYTYKNSFSSYNEHLGAIRGHKADFTLNIDRKYSPVLRRPAYQESPRAKEALLKHIQELIQLGELRKVGHNEEFEGKTPVIIALHNGESRMVGDLRALNTNTVPDRYPIPIIQETFMQLSKANYISSMDSLKGFHQNFLMPKPRNYLELSHTVICMSILEFHLVLKMLHIVIKE</sequence>
<protein>
    <recommendedName>
        <fullName evidence="3">Reverse transcriptase domain-containing protein</fullName>
    </recommendedName>
</protein>
<dbReference type="SUPFAM" id="SSF56672">
    <property type="entry name" value="DNA/RNA polymerases"/>
    <property type="match status" value="1"/>
</dbReference>